<sequence length="175" mass="18664">MSANLLKSAVLTFLIAPLFSACSFLIVEAPPVGYERFNYVPCTQSKVVPTIDAGVAVASTWLAMMAMTSDEFVTGLEGGDTWLNIPGASYSKTGGILTFLSAGVLTGVSSGMGFGKVKQCREAVLEVAARNRQITAENQDGLPESFESAWLDQLFPVPTFSVDTPTLPVTIPFMR</sequence>
<gene>
    <name evidence="1" type="ORF">METZ01_LOCUS170002</name>
</gene>
<protein>
    <recommendedName>
        <fullName evidence="2">Lipoprotein</fullName>
    </recommendedName>
</protein>
<name>A0A382BTJ9_9ZZZZ</name>
<evidence type="ECO:0008006" key="2">
    <source>
        <dbReference type="Google" id="ProtNLM"/>
    </source>
</evidence>
<reference evidence="1" key="1">
    <citation type="submission" date="2018-05" db="EMBL/GenBank/DDBJ databases">
        <authorList>
            <person name="Lanie J.A."/>
            <person name="Ng W.-L."/>
            <person name="Kazmierczak K.M."/>
            <person name="Andrzejewski T.M."/>
            <person name="Davidsen T.M."/>
            <person name="Wayne K.J."/>
            <person name="Tettelin H."/>
            <person name="Glass J.I."/>
            <person name="Rusch D."/>
            <person name="Podicherti R."/>
            <person name="Tsui H.-C.T."/>
            <person name="Winkler M.E."/>
        </authorList>
    </citation>
    <scope>NUCLEOTIDE SEQUENCE</scope>
</reference>
<evidence type="ECO:0000313" key="1">
    <source>
        <dbReference type="EMBL" id="SVB17148.1"/>
    </source>
</evidence>
<proteinExistence type="predicted"/>
<dbReference type="EMBL" id="UINC01031310">
    <property type="protein sequence ID" value="SVB17148.1"/>
    <property type="molecule type" value="Genomic_DNA"/>
</dbReference>
<organism evidence="1">
    <name type="scientific">marine metagenome</name>
    <dbReference type="NCBI Taxonomy" id="408172"/>
    <lineage>
        <taxon>unclassified sequences</taxon>
        <taxon>metagenomes</taxon>
        <taxon>ecological metagenomes</taxon>
    </lineage>
</organism>
<dbReference type="AlphaFoldDB" id="A0A382BTJ9"/>
<accession>A0A382BTJ9</accession>